<accession>X0UDL9</accession>
<dbReference type="AlphaFoldDB" id="X0UDL9"/>
<dbReference type="EMBL" id="BARS01029383">
    <property type="protein sequence ID" value="GAG03874.1"/>
    <property type="molecule type" value="Genomic_DNA"/>
</dbReference>
<name>X0UDL9_9ZZZZ</name>
<gene>
    <name evidence="1" type="ORF">S01H1_45928</name>
</gene>
<comment type="caution">
    <text evidence="1">The sequence shown here is derived from an EMBL/GenBank/DDBJ whole genome shotgun (WGS) entry which is preliminary data.</text>
</comment>
<sequence length="36" mass="3896">SLTNIVGDLMMNSAGYFAVDLILPEKSKIKALARKS</sequence>
<feature type="non-terminal residue" evidence="1">
    <location>
        <position position="1"/>
    </location>
</feature>
<organism evidence="1">
    <name type="scientific">marine sediment metagenome</name>
    <dbReference type="NCBI Taxonomy" id="412755"/>
    <lineage>
        <taxon>unclassified sequences</taxon>
        <taxon>metagenomes</taxon>
        <taxon>ecological metagenomes</taxon>
    </lineage>
</organism>
<proteinExistence type="predicted"/>
<protein>
    <submittedName>
        <fullName evidence="1">Uncharacterized protein</fullName>
    </submittedName>
</protein>
<reference evidence="1" key="1">
    <citation type="journal article" date="2014" name="Front. Microbiol.">
        <title>High frequency of phylogenetically diverse reductive dehalogenase-homologous genes in deep subseafloor sedimentary metagenomes.</title>
        <authorList>
            <person name="Kawai M."/>
            <person name="Futagami T."/>
            <person name="Toyoda A."/>
            <person name="Takaki Y."/>
            <person name="Nishi S."/>
            <person name="Hori S."/>
            <person name="Arai W."/>
            <person name="Tsubouchi T."/>
            <person name="Morono Y."/>
            <person name="Uchiyama I."/>
            <person name="Ito T."/>
            <person name="Fujiyama A."/>
            <person name="Inagaki F."/>
            <person name="Takami H."/>
        </authorList>
    </citation>
    <scope>NUCLEOTIDE SEQUENCE</scope>
    <source>
        <strain evidence="1">Expedition CK06-06</strain>
    </source>
</reference>
<evidence type="ECO:0000313" key="1">
    <source>
        <dbReference type="EMBL" id="GAG03874.1"/>
    </source>
</evidence>